<dbReference type="RefSeq" id="WP_244270164.1">
    <property type="nucleotide sequence ID" value="NZ_CP081031.1"/>
</dbReference>
<gene>
    <name evidence="1" type="ORF">PHA8399_01210</name>
</gene>
<evidence type="ECO:0000313" key="2">
    <source>
        <dbReference type="Proteomes" id="UP000051326"/>
    </source>
</evidence>
<dbReference type="InterPro" id="IPR023373">
    <property type="entry name" value="YmcC_sf"/>
</dbReference>
<name>A0A0P1H7P0_9RHOB</name>
<dbReference type="InterPro" id="IPR021308">
    <property type="entry name" value="GfcB"/>
</dbReference>
<dbReference type="EMBL" id="CYSR01000011">
    <property type="protein sequence ID" value="CUH99094.1"/>
    <property type="molecule type" value="Genomic_DNA"/>
</dbReference>
<dbReference type="STRING" id="1396826.PHA8399_01210"/>
<protein>
    <recommendedName>
        <fullName evidence="3">Group 4 capsule protein B homolog</fullName>
    </recommendedName>
</protein>
<evidence type="ECO:0000313" key="1">
    <source>
        <dbReference type="EMBL" id="CUH99094.1"/>
    </source>
</evidence>
<dbReference type="Proteomes" id="UP000051326">
    <property type="component" value="Unassembled WGS sequence"/>
</dbReference>
<reference evidence="1 2" key="1">
    <citation type="submission" date="2015-09" db="EMBL/GenBank/DDBJ databases">
        <authorList>
            <consortium name="Swine Surveillance"/>
        </authorList>
    </citation>
    <scope>NUCLEOTIDE SEQUENCE [LARGE SCALE GENOMIC DNA]</scope>
    <source>
        <strain evidence="1 2">CECT 8399</strain>
    </source>
</reference>
<proteinExistence type="predicted"/>
<dbReference type="SUPFAM" id="SSF159270">
    <property type="entry name" value="YmcC-like"/>
    <property type="match status" value="1"/>
</dbReference>
<evidence type="ECO:0008006" key="3">
    <source>
        <dbReference type="Google" id="ProtNLM"/>
    </source>
</evidence>
<sequence length="213" mass="23310">MRLFRTALICLLLASCGDARDELDLLRGALQPDAPRFHPRANALASVRPIPPRLEVSFPSRDLSGVMLLETERAGVQTWLTADGATITLEKGFLTSAKGFGSGLAASDVRQSAALVLARQEGTAERFHSFLNGNDQIELHAYKCVVTRLGPESIFLRGLPVAAQKLQERCHGVAESFTNTYWVRQGVPEVLQSSQWTGSFLGNLFMKTVPDEI</sequence>
<dbReference type="PROSITE" id="PS51257">
    <property type="entry name" value="PROKAR_LIPOPROTEIN"/>
    <property type="match status" value="1"/>
</dbReference>
<dbReference type="Gene3D" id="2.40.360.10">
    <property type="entry name" value="YmcC-like"/>
    <property type="match status" value="1"/>
</dbReference>
<organism evidence="1 2">
    <name type="scientific">Leisingera aquaemixtae</name>
    <dbReference type="NCBI Taxonomy" id="1396826"/>
    <lineage>
        <taxon>Bacteria</taxon>
        <taxon>Pseudomonadati</taxon>
        <taxon>Pseudomonadota</taxon>
        <taxon>Alphaproteobacteria</taxon>
        <taxon>Rhodobacterales</taxon>
        <taxon>Roseobacteraceae</taxon>
        <taxon>Leisingera</taxon>
    </lineage>
</organism>
<dbReference type="Pfam" id="PF11102">
    <property type="entry name" value="YjbF"/>
    <property type="match status" value="1"/>
</dbReference>
<dbReference type="AlphaFoldDB" id="A0A0P1H7P0"/>
<accession>A0A0P1H7P0</accession>